<keyword evidence="1" id="KW-0472">Membrane</keyword>
<feature type="transmembrane region" description="Helical" evidence="1">
    <location>
        <begin position="131"/>
        <end position="149"/>
    </location>
</feature>
<name>A0A0V8RTL1_PYROC</name>
<accession>A0A0V8RTL1</accession>
<dbReference type="OrthoDB" id="15479at2157"/>
<feature type="transmembrane region" description="Helical" evidence="1">
    <location>
        <begin position="54"/>
        <end position="74"/>
    </location>
</feature>
<gene>
    <name evidence="2" type="ORF">CF15_00085</name>
</gene>
<feature type="transmembrane region" description="Helical" evidence="1">
    <location>
        <begin position="86"/>
        <end position="111"/>
    </location>
</feature>
<evidence type="ECO:0000256" key="1">
    <source>
        <dbReference type="SAM" id="Phobius"/>
    </source>
</evidence>
<keyword evidence="1" id="KW-0812">Transmembrane</keyword>
<organism evidence="2 3">
    <name type="scientific">Pyrodictium occultum</name>
    <dbReference type="NCBI Taxonomy" id="2309"/>
    <lineage>
        <taxon>Archaea</taxon>
        <taxon>Thermoproteota</taxon>
        <taxon>Thermoprotei</taxon>
        <taxon>Desulfurococcales</taxon>
        <taxon>Pyrodictiaceae</taxon>
        <taxon>Pyrodictium</taxon>
    </lineage>
</organism>
<protein>
    <submittedName>
        <fullName evidence="2">Uncharacterized protein</fullName>
    </submittedName>
</protein>
<dbReference type="Proteomes" id="UP000053352">
    <property type="component" value="Unassembled WGS sequence"/>
</dbReference>
<feature type="transmembrane region" description="Helical" evidence="1">
    <location>
        <begin position="21"/>
        <end position="42"/>
    </location>
</feature>
<reference evidence="2 3" key="1">
    <citation type="submission" date="2015-11" db="EMBL/GenBank/DDBJ databases">
        <title>Genome sequence of Pyrodictium occultum PL-19, a marine hyperthermophilic archaeon isolated from Volcano, Italy.</title>
        <authorList>
            <person name="Utturkar S."/>
            <person name="Huber H."/>
            <person name="Leptihn S."/>
            <person name="Brown S."/>
            <person name="Stetter K.O."/>
            <person name="Podar M."/>
        </authorList>
    </citation>
    <scope>NUCLEOTIDE SEQUENCE [LARGE SCALE GENOMIC DNA]</scope>
    <source>
        <strain evidence="2 3">PL-19</strain>
    </source>
</reference>
<evidence type="ECO:0000313" key="2">
    <source>
        <dbReference type="EMBL" id="KSW11309.1"/>
    </source>
</evidence>
<evidence type="ECO:0000313" key="3">
    <source>
        <dbReference type="Proteomes" id="UP000053352"/>
    </source>
</evidence>
<keyword evidence="3" id="KW-1185">Reference proteome</keyword>
<proteinExistence type="predicted"/>
<keyword evidence="1" id="KW-1133">Transmembrane helix</keyword>
<sequence length="164" mass="17426">MGETGEIPYRAKRMIVSEAPRGGITLAGVLASLSSLVPLLLLNMGARTGLVEDVFAALYLSSLPVVASGVYQLYRLALSISEACGLAKPSGLVFAVGAAPLGYVVPIYYTLYLLSRCDGLKGRVNATPLDIMLNLITFGLHSALYASLFNKVLDNALKMLGRPY</sequence>
<dbReference type="EMBL" id="LNTB01000001">
    <property type="protein sequence ID" value="KSW11309.1"/>
    <property type="molecule type" value="Genomic_DNA"/>
</dbReference>
<dbReference type="AlphaFoldDB" id="A0A0V8RTL1"/>
<comment type="caution">
    <text evidence="2">The sequence shown here is derived from an EMBL/GenBank/DDBJ whole genome shotgun (WGS) entry which is preliminary data.</text>
</comment>
<dbReference type="RefSeq" id="WP_058369982.1">
    <property type="nucleotide sequence ID" value="NZ_LNTB01000001.1"/>
</dbReference>